<gene>
    <name evidence="3" type="ORF">RND81_11G142100</name>
</gene>
<keyword evidence="4" id="KW-1185">Reference proteome</keyword>
<evidence type="ECO:0000313" key="3">
    <source>
        <dbReference type="EMBL" id="KAK9677420.1"/>
    </source>
</evidence>
<evidence type="ECO:0000259" key="1">
    <source>
        <dbReference type="Pfam" id="PF14244"/>
    </source>
</evidence>
<evidence type="ECO:0008006" key="5">
    <source>
        <dbReference type="Google" id="ProtNLM"/>
    </source>
</evidence>
<dbReference type="PANTHER" id="PTHR34222:SF99">
    <property type="entry name" value="PROTEIN, PUTATIVE-RELATED"/>
    <property type="match status" value="1"/>
</dbReference>
<dbReference type="Proteomes" id="UP001443914">
    <property type="component" value="Unassembled WGS sequence"/>
</dbReference>
<dbReference type="Pfam" id="PF14244">
    <property type="entry name" value="Retrotran_gag_3"/>
    <property type="match status" value="1"/>
</dbReference>
<comment type="caution">
    <text evidence="3">The sequence shown here is derived from an EMBL/GenBank/DDBJ whole genome shotgun (WGS) entry which is preliminary data.</text>
</comment>
<organism evidence="3 4">
    <name type="scientific">Saponaria officinalis</name>
    <name type="common">Common soapwort</name>
    <name type="synonym">Lychnis saponaria</name>
    <dbReference type="NCBI Taxonomy" id="3572"/>
    <lineage>
        <taxon>Eukaryota</taxon>
        <taxon>Viridiplantae</taxon>
        <taxon>Streptophyta</taxon>
        <taxon>Embryophyta</taxon>
        <taxon>Tracheophyta</taxon>
        <taxon>Spermatophyta</taxon>
        <taxon>Magnoliopsida</taxon>
        <taxon>eudicotyledons</taxon>
        <taxon>Gunneridae</taxon>
        <taxon>Pentapetalae</taxon>
        <taxon>Caryophyllales</taxon>
        <taxon>Caryophyllaceae</taxon>
        <taxon>Caryophylleae</taxon>
        <taxon>Saponaria</taxon>
    </lineage>
</organism>
<evidence type="ECO:0000313" key="4">
    <source>
        <dbReference type="Proteomes" id="UP001443914"/>
    </source>
</evidence>
<feature type="domain" description="Retrovirus-related Pol polyprotein from transposon TNT 1-94-like beta-barrel" evidence="2">
    <location>
        <begin position="318"/>
        <end position="380"/>
    </location>
</feature>
<dbReference type="PANTHER" id="PTHR34222">
    <property type="entry name" value="GAG_PRE-INTEGRS DOMAIN-CONTAINING PROTEIN"/>
    <property type="match status" value="1"/>
</dbReference>
<dbReference type="Pfam" id="PF22936">
    <property type="entry name" value="Pol_BBD"/>
    <property type="match status" value="1"/>
</dbReference>
<dbReference type="InterPro" id="IPR054722">
    <property type="entry name" value="PolX-like_BBD"/>
</dbReference>
<dbReference type="InterPro" id="IPR029472">
    <property type="entry name" value="Copia-like_N"/>
</dbReference>
<proteinExistence type="predicted"/>
<feature type="domain" description="Retrotransposon Copia-like N-terminal" evidence="1">
    <location>
        <begin position="10"/>
        <end position="53"/>
    </location>
</feature>
<name>A0AAW1HLW7_SAPOF</name>
<sequence length="426" mass="47650">MYDDPLYISASDQPSLQVVSRSFNGDNFVHRKRDVYLALMAKNKEGFLDGELVERYGQTNNVEIYQIIKKDLSTITQENASLIKYYSRLKRIWESLDSLDPVPLCICGALDQCTCQLLKKMVDRESNAKLIQFLMGLNSGYEVAKTNVLSIDPLPTMNKALSLLHKIERQKQIDDAVDVLIEANAYATAQQTDQRPPSWKKHKVETMTADKSHLECSYCHHIGHTGNEIYAPVHSAKTATHVPAVDDHDDVVAVSPLNSVLDSTVFEGIIKTVTQNVLKAFTEQPVATSSNFATANFTGTIQTSPLFPTSNSVTMCTWIVDTGVSDHMTSRLDILRDVVVLPKPHKVGTITMNSAITLHRVLLVPDFRQNLLSVGKLIDDNHFVALFNPIECVCFKTFQVRLLWAQLGDMEIFIGLAIVRIMIVNL</sequence>
<evidence type="ECO:0000259" key="2">
    <source>
        <dbReference type="Pfam" id="PF22936"/>
    </source>
</evidence>
<dbReference type="AlphaFoldDB" id="A0AAW1HLW7"/>
<protein>
    <recommendedName>
        <fullName evidence="5">Polyprotein</fullName>
    </recommendedName>
</protein>
<reference evidence="3" key="1">
    <citation type="submission" date="2024-03" db="EMBL/GenBank/DDBJ databases">
        <title>WGS assembly of Saponaria officinalis var. Norfolk2.</title>
        <authorList>
            <person name="Jenkins J."/>
            <person name="Shu S."/>
            <person name="Grimwood J."/>
            <person name="Barry K."/>
            <person name="Goodstein D."/>
            <person name="Schmutz J."/>
            <person name="Leebens-Mack J."/>
            <person name="Osbourn A."/>
        </authorList>
    </citation>
    <scope>NUCLEOTIDE SEQUENCE [LARGE SCALE GENOMIC DNA]</scope>
    <source>
        <strain evidence="3">JIC</strain>
    </source>
</reference>
<accession>A0AAW1HLW7</accession>
<dbReference type="EMBL" id="JBDFQZ010000011">
    <property type="protein sequence ID" value="KAK9677420.1"/>
    <property type="molecule type" value="Genomic_DNA"/>
</dbReference>